<sequence>MSFVFAPSDWYSRILLETNLVAFSFLSKTSLSQLHNLQSMDFEAATQPFTSADSDLMDQHMIDQQIVKLLENIRELKSKRNTLALISRLPSELLVRIFELVAEESWYSYRWIVFTQVSHYWRVVSFGAKALWCDIITDSKEGLHRQQAVDVFLKRSGSSLLDVEILERVSTSSGGISLNASSLLEQLSRIRRLSIDVKLSHHYSKQGRKSFSTVCSKLQNALAFPAHHLQEICLSDFGPPG</sequence>
<protein>
    <submittedName>
        <fullName evidence="1">Uncharacterized protein</fullName>
    </submittedName>
</protein>
<evidence type="ECO:0000313" key="1">
    <source>
        <dbReference type="EMBL" id="TFK61963.1"/>
    </source>
</evidence>
<organism evidence="1 2">
    <name type="scientific">Pluteus cervinus</name>
    <dbReference type="NCBI Taxonomy" id="181527"/>
    <lineage>
        <taxon>Eukaryota</taxon>
        <taxon>Fungi</taxon>
        <taxon>Dikarya</taxon>
        <taxon>Basidiomycota</taxon>
        <taxon>Agaricomycotina</taxon>
        <taxon>Agaricomycetes</taxon>
        <taxon>Agaricomycetidae</taxon>
        <taxon>Agaricales</taxon>
        <taxon>Pluteineae</taxon>
        <taxon>Pluteaceae</taxon>
        <taxon>Pluteus</taxon>
    </lineage>
</organism>
<dbReference type="Proteomes" id="UP000308600">
    <property type="component" value="Unassembled WGS sequence"/>
</dbReference>
<gene>
    <name evidence="1" type="ORF">BDN72DRAFT_964855</name>
</gene>
<keyword evidence="2" id="KW-1185">Reference proteome</keyword>
<proteinExistence type="predicted"/>
<dbReference type="EMBL" id="ML208616">
    <property type="protein sequence ID" value="TFK61963.1"/>
    <property type="molecule type" value="Genomic_DNA"/>
</dbReference>
<reference evidence="1 2" key="1">
    <citation type="journal article" date="2019" name="Nat. Ecol. Evol.">
        <title>Megaphylogeny resolves global patterns of mushroom evolution.</title>
        <authorList>
            <person name="Varga T."/>
            <person name="Krizsan K."/>
            <person name="Foldi C."/>
            <person name="Dima B."/>
            <person name="Sanchez-Garcia M."/>
            <person name="Sanchez-Ramirez S."/>
            <person name="Szollosi G.J."/>
            <person name="Szarkandi J.G."/>
            <person name="Papp V."/>
            <person name="Albert L."/>
            <person name="Andreopoulos W."/>
            <person name="Angelini C."/>
            <person name="Antonin V."/>
            <person name="Barry K.W."/>
            <person name="Bougher N.L."/>
            <person name="Buchanan P."/>
            <person name="Buyck B."/>
            <person name="Bense V."/>
            <person name="Catcheside P."/>
            <person name="Chovatia M."/>
            <person name="Cooper J."/>
            <person name="Damon W."/>
            <person name="Desjardin D."/>
            <person name="Finy P."/>
            <person name="Geml J."/>
            <person name="Haridas S."/>
            <person name="Hughes K."/>
            <person name="Justo A."/>
            <person name="Karasinski D."/>
            <person name="Kautmanova I."/>
            <person name="Kiss B."/>
            <person name="Kocsube S."/>
            <person name="Kotiranta H."/>
            <person name="LaButti K.M."/>
            <person name="Lechner B.E."/>
            <person name="Liimatainen K."/>
            <person name="Lipzen A."/>
            <person name="Lukacs Z."/>
            <person name="Mihaltcheva S."/>
            <person name="Morgado L.N."/>
            <person name="Niskanen T."/>
            <person name="Noordeloos M.E."/>
            <person name="Ohm R.A."/>
            <person name="Ortiz-Santana B."/>
            <person name="Ovrebo C."/>
            <person name="Racz N."/>
            <person name="Riley R."/>
            <person name="Savchenko A."/>
            <person name="Shiryaev A."/>
            <person name="Soop K."/>
            <person name="Spirin V."/>
            <person name="Szebenyi C."/>
            <person name="Tomsovsky M."/>
            <person name="Tulloss R.E."/>
            <person name="Uehling J."/>
            <person name="Grigoriev I.V."/>
            <person name="Vagvolgyi C."/>
            <person name="Papp T."/>
            <person name="Martin F.M."/>
            <person name="Miettinen O."/>
            <person name="Hibbett D.S."/>
            <person name="Nagy L.G."/>
        </authorList>
    </citation>
    <scope>NUCLEOTIDE SEQUENCE [LARGE SCALE GENOMIC DNA]</scope>
    <source>
        <strain evidence="1 2">NL-1719</strain>
    </source>
</reference>
<accession>A0ACD3A8D4</accession>
<evidence type="ECO:0000313" key="2">
    <source>
        <dbReference type="Proteomes" id="UP000308600"/>
    </source>
</evidence>
<name>A0ACD3A8D4_9AGAR</name>